<reference evidence="2" key="1">
    <citation type="submission" date="2023-10" db="EMBL/GenBank/DDBJ databases">
        <authorList>
            <person name="Chen Y."/>
            <person name="Shah S."/>
            <person name="Dougan E. K."/>
            <person name="Thang M."/>
            <person name="Chan C."/>
        </authorList>
    </citation>
    <scope>NUCLEOTIDE SEQUENCE [LARGE SCALE GENOMIC DNA]</scope>
</reference>
<gene>
    <name evidence="2" type="ORF">PCOR1329_LOCUS71749</name>
</gene>
<dbReference type="EMBL" id="CAUYUJ010019544">
    <property type="protein sequence ID" value="CAK0891986.1"/>
    <property type="molecule type" value="Genomic_DNA"/>
</dbReference>
<feature type="non-terminal residue" evidence="2">
    <location>
        <position position="1"/>
    </location>
</feature>
<sequence>SGPGGGCSRIASAARRAQNGEKEEKEEEEEDEEGEEVELRLEALWDASLGMRSGGRAPPRANRPAHGSHRWVAGERKLRPGKHRTSGVRGEACLGGGQTAGSLKDTKKSHWRCAAARSILFQGASSADPGASREPCRR</sequence>
<organism evidence="2 3">
    <name type="scientific">Prorocentrum cordatum</name>
    <dbReference type="NCBI Taxonomy" id="2364126"/>
    <lineage>
        <taxon>Eukaryota</taxon>
        <taxon>Sar</taxon>
        <taxon>Alveolata</taxon>
        <taxon>Dinophyceae</taxon>
        <taxon>Prorocentrales</taxon>
        <taxon>Prorocentraceae</taxon>
        <taxon>Prorocentrum</taxon>
    </lineage>
</organism>
<evidence type="ECO:0000256" key="1">
    <source>
        <dbReference type="SAM" id="MobiDB-lite"/>
    </source>
</evidence>
<evidence type="ECO:0000313" key="2">
    <source>
        <dbReference type="EMBL" id="CAK0891986.1"/>
    </source>
</evidence>
<dbReference type="Proteomes" id="UP001189429">
    <property type="component" value="Unassembled WGS sequence"/>
</dbReference>
<accession>A0ABN9X2L9</accession>
<evidence type="ECO:0000313" key="3">
    <source>
        <dbReference type="Proteomes" id="UP001189429"/>
    </source>
</evidence>
<comment type="caution">
    <text evidence="2">The sequence shown here is derived from an EMBL/GenBank/DDBJ whole genome shotgun (WGS) entry which is preliminary data.</text>
</comment>
<proteinExistence type="predicted"/>
<feature type="region of interest" description="Disordered" evidence="1">
    <location>
        <begin position="49"/>
        <end position="106"/>
    </location>
</feature>
<feature type="compositionally biased region" description="Acidic residues" evidence="1">
    <location>
        <begin position="24"/>
        <end position="36"/>
    </location>
</feature>
<protein>
    <submittedName>
        <fullName evidence="2">Uncharacterized protein</fullName>
    </submittedName>
</protein>
<feature type="region of interest" description="Disordered" evidence="1">
    <location>
        <begin position="1"/>
        <end position="37"/>
    </location>
</feature>
<name>A0ABN9X2L9_9DINO</name>
<keyword evidence="3" id="KW-1185">Reference proteome</keyword>